<reference evidence="3 4" key="1">
    <citation type="submission" date="2022-04" db="EMBL/GenBank/DDBJ databases">
        <title>Identification of a novel bacterium isolated from mangrove sediments.</title>
        <authorList>
            <person name="Pan X."/>
        </authorList>
    </citation>
    <scope>NUCLEOTIDE SEQUENCE [LARGE SCALE GENOMIC DNA]</scope>
    <source>
        <strain evidence="3 4">B2638</strain>
    </source>
</reference>
<comment type="caution">
    <text evidence="3">The sequence shown here is derived from an EMBL/GenBank/DDBJ whole genome shotgun (WGS) entry which is preliminary data.</text>
</comment>
<feature type="region of interest" description="Disordered" evidence="1">
    <location>
        <begin position="75"/>
        <end position="96"/>
    </location>
</feature>
<keyword evidence="4" id="KW-1185">Reference proteome</keyword>
<evidence type="ECO:0008006" key="5">
    <source>
        <dbReference type="Google" id="ProtNLM"/>
    </source>
</evidence>
<evidence type="ECO:0000313" key="3">
    <source>
        <dbReference type="EMBL" id="MCJ2187701.1"/>
    </source>
</evidence>
<feature type="non-terminal residue" evidence="3">
    <location>
        <position position="280"/>
    </location>
</feature>
<evidence type="ECO:0000256" key="2">
    <source>
        <dbReference type="SAM" id="SignalP"/>
    </source>
</evidence>
<evidence type="ECO:0000256" key="1">
    <source>
        <dbReference type="SAM" id="MobiDB-lite"/>
    </source>
</evidence>
<evidence type="ECO:0000313" key="4">
    <source>
        <dbReference type="Proteomes" id="UP001202281"/>
    </source>
</evidence>
<dbReference type="SUPFAM" id="SSF48452">
    <property type="entry name" value="TPR-like"/>
    <property type="match status" value="1"/>
</dbReference>
<dbReference type="Gene3D" id="1.25.40.10">
    <property type="entry name" value="Tetratricopeptide repeat domain"/>
    <property type="match status" value="1"/>
</dbReference>
<accession>A0ABT0BRK3</accession>
<feature type="signal peptide" evidence="2">
    <location>
        <begin position="1"/>
        <end position="26"/>
    </location>
</feature>
<feature type="chain" id="PRO_5047371054" description="Tetratricopeptide repeat protein" evidence="2">
    <location>
        <begin position="27"/>
        <end position="280"/>
    </location>
</feature>
<dbReference type="EMBL" id="JALHLG010000018">
    <property type="protein sequence ID" value="MCJ2187701.1"/>
    <property type="molecule type" value="Genomic_DNA"/>
</dbReference>
<dbReference type="RefSeq" id="WP_243921644.1">
    <property type="nucleotide sequence ID" value="NZ_JALHLG010000018.1"/>
</dbReference>
<protein>
    <recommendedName>
        <fullName evidence="5">Tetratricopeptide repeat protein</fullName>
    </recommendedName>
</protein>
<keyword evidence="2" id="KW-0732">Signal</keyword>
<gene>
    <name evidence="3" type="ORF">MTR66_12845</name>
</gene>
<organism evidence="3 4">
    <name type="scientific">Novosphingobium beihaiensis</name>
    <dbReference type="NCBI Taxonomy" id="2930389"/>
    <lineage>
        <taxon>Bacteria</taxon>
        <taxon>Pseudomonadati</taxon>
        <taxon>Pseudomonadota</taxon>
        <taxon>Alphaproteobacteria</taxon>
        <taxon>Sphingomonadales</taxon>
        <taxon>Sphingomonadaceae</taxon>
        <taxon>Novosphingobium</taxon>
    </lineage>
</organism>
<dbReference type="Proteomes" id="UP001202281">
    <property type="component" value="Unassembled WGS sequence"/>
</dbReference>
<name>A0ABT0BRK3_9SPHN</name>
<proteinExistence type="predicted"/>
<sequence length="280" mass="31251">MVTRFASTLALLALFGLFFANEPAYAKNNSRTVSLYTYRTVTTQLIDKNEHLSNLATAEHRRALDADMRWQQAERELASARRSSNTAQGQVRKLEREAQARETAFAEAVDDLNQRLAAQDEDFKRMLHAALTDGESLLQTEDGRQALKLIALGGVDNTERAIVLLARQRAIAERVSDMRLTEQTLRPEARTILRLRGASPSATTIYAIALFEEIVRRDPSRHWDWVELGRLYFDAGRLADARHAADQSLAKAANERDRSVAFNELGDVQVAQGDSAAALA</sequence>
<dbReference type="InterPro" id="IPR011990">
    <property type="entry name" value="TPR-like_helical_dom_sf"/>
</dbReference>